<dbReference type="Pfam" id="PF03080">
    <property type="entry name" value="Neprosin"/>
    <property type="match status" value="1"/>
</dbReference>
<dbReference type="Gene3D" id="3.90.1320.10">
    <property type="entry name" value="Outer-capsid protein sigma 3, large lobe"/>
    <property type="match status" value="1"/>
</dbReference>
<feature type="compositionally biased region" description="Basic and acidic residues" evidence="1">
    <location>
        <begin position="107"/>
        <end position="120"/>
    </location>
</feature>
<evidence type="ECO:0000256" key="2">
    <source>
        <dbReference type="SAM" id="SignalP"/>
    </source>
</evidence>
<reference evidence="4" key="2">
    <citation type="journal article" date="2024" name="Plant">
        <title>Genomic evolution and insights into agronomic trait innovations of Sesamum species.</title>
        <authorList>
            <person name="Miao H."/>
            <person name="Wang L."/>
            <person name="Qu L."/>
            <person name="Liu H."/>
            <person name="Sun Y."/>
            <person name="Le M."/>
            <person name="Wang Q."/>
            <person name="Wei S."/>
            <person name="Zheng Y."/>
            <person name="Lin W."/>
            <person name="Duan Y."/>
            <person name="Cao H."/>
            <person name="Xiong S."/>
            <person name="Wang X."/>
            <person name="Wei L."/>
            <person name="Li C."/>
            <person name="Ma Q."/>
            <person name="Ju M."/>
            <person name="Zhao R."/>
            <person name="Li G."/>
            <person name="Mu C."/>
            <person name="Tian Q."/>
            <person name="Mei H."/>
            <person name="Zhang T."/>
            <person name="Gao T."/>
            <person name="Zhang H."/>
        </authorList>
    </citation>
    <scope>NUCLEOTIDE SEQUENCE</scope>
    <source>
        <strain evidence="4">3651</strain>
    </source>
</reference>
<dbReference type="EMBL" id="JACGWO010000004">
    <property type="protein sequence ID" value="KAK4429539.1"/>
    <property type="molecule type" value="Genomic_DNA"/>
</dbReference>
<gene>
    <name evidence="4" type="ORF">Salat_1254500</name>
</gene>
<evidence type="ECO:0000313" key="4">
    <source>
        <dbReference type="EMBL" id="KAK4429539.1"/>
    </source>
</evidence>
<dbReference type="Pfam" id="PF14365">
    <property type="entry name" value="Neprosin_AP"/>
    <property type="match status" value="1"/>
</dbReference>
<comment type="caution">
    <text evidence="4">The sequence shown here is derived from an EMBL/GenBank/DDBJ whole genome shotgun (WGS) entry which is preliminary data.</text>
</comment>
<dbReference type="AlphaFoldDB" id="A0AAE1YG36"/>
<proteinExistence type="predicted"/>
<dbReference type="InterPro" id="IPR053168">
    <property type="entry name" value="Glutamic_endopeptidase"/>
</dbReference>
<feature type="chain" id="PRO_5042154707" description="Neprosin PEP catalytic domain-containing protein" evidence="2">
    <location>
        <begin position="23"/>
        <end position="335"/>
    </location>
</feature>
<feature type="region of interest" description="Disordered" evidence="1">
    <location>
        <begin position="93"/>
        <end position="127"/>
    </location>
</feature>
<protein>
    <recommendedName>
        <fullName evidence="3">Neprosin PEP catalytic domain-containing protein</fullName>
    </recommendedName>
</protein>
<keyword evidence="5" id="KW-1185">Reference proteome</keyword>
<keyword evidence="2" id="KW-0732">Signal</keyword>
<dbReference type="PANTHER" id="PTHR31589">
    <property type="entry name" value="PROTEIN, PUTATIVE (DUF239)-RELATED-RELATED"/>
    <property type="match status" value="1"/>
</dbReference>
<evidence type="ECO:0000256" key="1">
    <source>
        <dbReference type="SAM" id="MobiDB-lite"/>
    </source>
</evidence>
<dbReference type="PANTHER" id="PTHR31589:SF110">
    <property type="entry name" value="PROTEIN, PUTATIVE (DUF239)-RELATED"/>
    <property type="match status" value="1"/>
</dbReference>
<dbReference type="Proteomes" id="UP001293254">
    <property type="component" value="Unassembled WGS sequence"/>
</dbReference>
<organism evidence="4 5">
    <name type="scientific">Sesamum alatum</name>
    <dbReference type="NCBI Taxonomy" id="300844"/>
    <lineage>
        <taxon>Eukaryota</taxon>
        <taxon>Viridiplantae</taxon>
        <taxon>Streptophyta</taxon>
        <taxon>Embryophyta</taxon>
        <taxon>Tracheophyta</taxon>
        <taxon>Spermatophyta</taxon>
        <taxon>Magnoliopsida</taxon>
        <taxon>eudicotyledons</taxon>
        <taxon>Gunneridae</taxon>
        <taxon>Pentapetalae</taxon>
        <taxon>asterids</taxon>
        <taxon>lamiids</taxon>
        <taxon>Lamiales</taxon>
        <taxon>Pedaliaceae</taxon>
        <taxon>Sesamum</taxon>
    </lineage>
</organism>
<evidence type="ECO:0000259" key="3">
    <source>
        <dbReference type="PROSITE" id="PS52045"/>
    </source>
</evidence>
<feature type="signal peptide" evidence="2">
    <location>
        <begin position="1"/>
        <end position="22"/>
    </location>
</feature>
<name>A0AAE1YG36_9LAMI</name>
<sequence length="335" mass="37753">MSSILATILLSLSISSKLQVKSERPSIHKVATIQTVYGDIYDCTDVYKQHSLTHPALQEHKIKMRPSREILATFQSQRKSSFVNKLWKSKKGCPKGTIPIRRSTTTNDHKNLGNSSRDHSPSQSLNSDDRVDFAGIYTKPGKKFYSVAAYINLYNPKLHYGGQYSSAVVFIEGGGASNLNQIQVGWTVNPTLYGDYNTRLYSAWSDPRVGWWLAVGPNYDFIGYWPVTLFNSIQDHADSLRFGGQVFTPSANDIRPQMGSGIFKNGEYDQTCYIRRIRVADETHRYLYAVDNSYISGTDSRCYYEGDQSFKNENTGYSFVFGGKGGRDGSQCFFD</sequence>
<evidence type="ECO:0000313" key="5">
    <source>
        <dbReference type="Proteomes" id="UP001293254"/>
    </source>
</evidence>
<dbReference type="PROSITE" id="PS52045">
    <property type="entry name" value="NEPROSIN_PEP_CD"/>
    <property type="match status" value="1"/>
</dbReference>
<reference evidence="4" key="1">
    <citation type="submission" date="2020-06" db="EMBL/GenBank/DDBJ databases">
        <authorList>
            <person name="Li T."/>
            <person name="Hu X."/>
            <person name="Zhang T."/>
            <person name="Song X."/>
            <person name="Zhang H."/>
            <person name="Dai N."/>
            <person name="Sheng W."/>
            <person name="Hou X."/>
            <person name="Wei L."/>
        </authorList>
    </citation>
    <scope>NUCLEOTIDE SEQUENCE</scope>
    <source>
        <strain evidence="4">3651</strain>
        <tissue evidence="4">Leaf</tissue>
    </source>
</reference>
<dbReference type="InterPro" id="IPR004314">
    <property type="entry name" value="Neprosin"/>
</dbReference>
<feature type="domain" description="Neprosin PEP catalytic" evidence="3">
    <location>
        <begin position="124"/>
        <end position="333"/>
    </location>
</feature>
<dbReference type="InterPro" id="IPR025521">
    <property type="entry name" value="Neprosin_propep"/>
</dbReference>
<accession>A0AAE1YG36</accession>